<organism evidence="1 2">
    <name type="scientific">Anisodus acutangulus</name>
    <dbReference type="NCBI Taxonomy" id="402998"/>
    <lineage>
        <taxon>Eukaryota</taxon>
        <taxon>Viridiplantae</taxon>
        <taxon>Streptophyta</taxon>
        <taxon>Embryophyta</taxon>
        <taxon>Tracheophyta</taxon>
        <taxon>Spermatophyta</taxon>
        <taxon>Magnoliopsida</taxon>
        <taxon>eudicotyledons</taxon>
        <taxon>Gunneridae</taxon>
        <taxon>Pentapetalae</taxon>
        <taxon>asterids</taxon>
        <taxon>lamiids</taxon>
        <taxon>Solanales</taxon>
        <taxon>Solanaceae</taxon>
        <taxon>Solanoideae</taxon>
        <taxon>Hyoscyameae</taxon>
        <taxon>Anisodus</taxon>
    </lineage>
</organism>
<reference evidence="2" key="1">
    <citation type="journal article" date="2023" name="Proc. Natl. Acad. Sci. U.S.A.">
        <title>Genomic and structural basis for evolution of tropane alkaloid biosynthesis.</title>
        <authorList>
            <person name="Wanga Y.-J."/>
            <person name="Taina T."/>
            <person name="Yua J.-Y."/>
            <person name="Lia J."/>
            <person name="Xua B."/>
            <person name="Chenc J."/>
            <person name="D'Auriad J.C."/>
            <person name="Huanga J.-P."/>
            <person name="Huanga S.-X."/>
        </authorList>
    </citation>
    <scope>NUCLEOTIDE SEQUENCE [LARGE SCALE GENOMIC DNA]</scope>
    <source>
        <strain evidence="2">cv. KIB-2019</strain>
    </source>
</reference>
<dbReference type="PANTHER" id="PTHR33022">
    <property type="entry name" value="DUF1985 DOMAIN-CONTAINING PROTEIN"/>
    <property type="match status" value="1"/>
</dbReference>
<accession>A0A9Q1L8H7</accession>
<keyword evidence="2" id="KW-1185">Reference proteome</keyword>
<proteinExistence type="predicted"/>
<name>A0A9Q1L8H7_9SOLA</name>
<dbReference type="AlphaFoldDB" id="A0A9Q1L8H7"/>
<evidence type="ECO:0000313" key="2">
    <source>
        <dbReference type="Proteomes" id="UP001152561"/>
    </source>
</evidence>
<dbReference type="Proteomes" id="UP001152561">
    <property type="component" value="Unassembled WGS sequence"/>
</dbReference>
<dbReference type="OrthoDB" id="1300832at2759"/>
<sequence>MGDHLTYKDKNTKVDDLHGPSNVMVEGMKEGDRVVDDAMDECVKIGDDVSKISGDEIDWFAVLNVEFFKFTQSDSVKNDMTMEKVDNVVKSVTRTVLNDQVVNDVADECVKVCDDVDWSIVHDIKFSKFIQPDNVKNDKAMKEIGNVVKGGTEAMKEIGNVVKGGTEAMKEVGTEKLQELGVGKNTGDELEDHVADEEKNAMKEVDWYVVSDIEFSKFTQSCSDKRAIAGAKKNVVVTKDYGIFAVVFAEYLIEGRKISKVVNDIDAIHSRYGALLWDYGKKKQRKDVISDDESTGRLKRE</sequence>
<protein>
    <submittedName>
        <fullName evidence="1">Uncharacterized protein</fullName>
    </submittedName>
</protein>
<evidence type="ECO:0000313" key="1">
    <source>
        <dbReference type="EMBL" id="KAJ8529521.1"/>
    </source>
</evidence>
<comment type="caution">
    <text evidence="1">The sequence shown here is derived from an EMBL/GenBank/DDBJ whole genome shotgun (WGS) entry which is preliminary data.</text>
</comment>
<dbReference type="PANTHER" id="PTHR33022:SF21">
    <property type="entry name" value="UBIQUITIN-LIKE PROTEASE FAMILY PROFILE DOMAIN-CONTAINING PROTEIN"/>
    <property type="match status" value="1"/>
</dbReference>
<gene>
    <name evidence="1" type="ORF">K7X08_036356</name>
</gene>
<dbReference type="EMBL" id="JAJAGQ010000022">
    <property type="protein sequence ID" value="KAJ8529521.1"/>
    <property type="molecule type" value="Genomic_DNA"/>
</dbReference>